<evidence type="ECO:0000313" key="3">
    <source>
        <dbReference type="EMBL" id="MBK1811110.1"/>
    </source>
</evidence>
<accession>A0ABS1EP25</accession>
<dbReference type="Pfam" id="PF00496">
    <property type="entry name" value="SBP_bac_5"/>
    <property type="match status" value="1"/>
</dbReference>
<dbReference type="RefSeq" id="WP_200268995.1">
    <property type="nucleotide sequence ID" value="NZ_JAENHN010000032.1"/>
</dbReference>
<feature type="domain" description="Solute-binding protein family 5" evidence="2">
    <location>
        <begin position="87"/>
        <end position="443"/>
    </location>
</feature>
<feature type="chain" id="PRO_5047210911" evidence="1">
    <location>
        <begin position="28"/>
        <end position="525"/>
    </location>
</feature>
<feature type="signal peptide" evidence="1">
    <location>
        <begin position="1"/>
        <end position="27"/>
    </location>
</feature>
<keyword evidence="4" id="KW-1185">Reference proteome</keyword>
<protein>
    <submittedName>
        <fullName evidence="3">ABC transporter substrate-binding protein</fullName>
    </submittedName>
</protein>
<dbReference type="CDD" id="cd00995">
    <property type="entry name" value="PBP2_NikA_DppA_OppA_like"/>
    <property type="match status" value="1"/>
</dbReference>
<dbReference type="Gene3D" id="3.90.76.10">
    <property type="entry name" value="Dipeptide-binding Protein, Domain 1"/>
    <property type="match status" value="1"/>
</dbReference>
<dbReference type="PANTHER" id="PTHR30290">
    <property type="entry name" value="PERIPLASMIC BINDING COMPONENT OF ABC TRANSPORTER"/>
    <property type="match status" value="1"/>
</dbReference>
<evidence type="ECO:0000313" key="4">
    <source>
        <dbReference type="Proteomes" id="UP000596739"/>
    </source>
</evidence>
<organism evidence="3 4">
    <name type="scientific">Clostridium yunnanense</name>
    <dbReference type="NCBI Taxonomy" id="2800325"/>
    <lineage>
        <taxon>Bacteria</taxon>
        <taxon>Bacillati</taxon>
        <taxon>Bacillota</taxon>
        <taxon>Clostridia</taxon>
        <taxon>Eubacteriales</taxon>
        <taxon>Clostridiaceae</taxon>
        <taxon>Clostridium</taxon>
    </lineage>
</organism>
<dbReference type="PROSITE" id="PS51257">
    <property type="entry name" value="PROKAR_LIPOPROTEIN"/>
    <property type="match status" value="1"/>
</dbReference>
<comment type="caution">
    <text evidence="3">The sequence shown here is derived from an EMBL/GenBank/DDBJ whole genome shotgun (WGS) entry which is preliminary data.</text>
</comment>
<dbReference type="Proteomes" id="UP000596739">
    <property type="component" value="Unassembled WGS sequence"/>
</dbReference>
<dbReference type="EMBL" id="JAENHN010000032">
    <property type="protein sequence ID" value="MBK1811110.1"/>
    <property type="molecule type" value="Genomic_DNA"/>
</dbReference>
<gene>
    <name evidence="3" type="ORF">JHL18_10765</name>
</gene>
<dbReference type="InterPro" id="IPR030678">
    <property type="entry name" value="Peptide/Ni-bd"/>
</dbReference>
<sequence>MTFKKLSMLVTALTTAAFLLVGCGGGAKSTANSSGTAAKSDTFIYGIDGDPGNSVNVITTSDRYGLMEIKALYSPLYMYNVDGINYFLAESMTQSADKLTYTAKLRKDVKWSDGTKFTADDVVFTYNEMLKEKNAGWAYSQLIFNGKPVKVTKVDDYTVDFTLPEVSAPGIELLANIFIMPKHIYDGETNFENSTKNAKPVGTGPYKLEEYKAGQYVKMVRNDDYFLGKAKIQNVIFRVIPDANTAKLSLQKGEINALSVQSRDLDSLLKGNNLTPYKYDEGRVAYAVLNSNSPKLKDASVRQAIFYALNRTDLINAAFGSEEYAKKAYSFLPNENKFHTDNVEKYEFDQAKAKELLSKAGVSGLKLKLGYPGSNVPYQKEAAIIQQNLKAVGIDVELAAGEDAAISQQMKNKNSDYDMFIGGYIMGIDPDTFNSLFLSDSKFNYSHYADKQIDDLFNAGRVETDEAKRKDIYNQIQQKLQANAYFYPILENKRIVVMSSNLAGIDDAKLVPVYTFEDMSKLYYK</sequence>
<keyword evidence="1" id="KW-0732">Signal</keyword>
<proteinExistence type="predicted"/>
<evidence type="ECO:0000256" key="1">
    <source>
        <dbReference type="SAM" id="SignalP"/>
    </source>
</evidence>
<name>A0ABS1EP25_9CLOT</name>
<dbReference type="Gene3D" id="3.40.190.10">
    <property type="entry name" value="Periplasmic binding protein-like II"/>
    <property type="match status" value="1"/>
</dbReference>
<dbReference type="InterPro" id="IPR000914">
    <property type="entry name" value="SBP_5_dom"/>
</dbReference>
<dbReference type="SUPFAM" id="SSF53850">
    <property type="entry name" value="Periplasmic binding protein-like II"/>
    <property type="match status" value="1"/>
</dbReference>
<dbReference type="PIRSF" id="PIRSF002741">
    <property type="entry name" value="MppA"/>
    <property type="match status" value="1"/>
</dbReference>
<dbReference type="PANTHER" id="PTHR30290:SF59">
    <property type="entry name" value="OLIGOPEPTIDE ABC TRANSPORTER,SUBSTRATE-BINDING PROTEIN"/>
    <property type="match status" value="1"/>
</dbReference>
<reference evidence="4" key="1">
    <citation type="submission" date="2021-01" db="EMBL/GenBank/DDBJ databases">
        <title>Genome public.</title>
        <authorList>
            <person name="Liu C."/>
            <person name="Sun Q."/>
        </authorList>
    </citation>
    <scope>NUCLEOTIDE SEQUENCE [LARGE SCALE GENOMIC DNA]</scope>
    <source>
        <strain evidence="4">YIM B02505</strain>
    </source>
</reference>
<dbReference type="Gene3D" id="3.10.105.10">
    <property type="entry name" value="Dipeptide-binding Protein, Domain 3"/>
    <property type="match status" value="1"/>
</dbReference>
<dbReference type="InterPro" id="IPR039424">
    <property type="entry name" value="SBP_5"/>
</dbReference>
<evidence type="ECO:0000259" key="2">
    <source>
        <dbReference type="Pfam" id="PF00496"/>
    </source>
</evidence>